<accession>A0ABS9T143</accession>
<feature type="transmembrane region" description="Helical" evidence="1">
    <location>
        <begin position="20"/>
        <end position="39"/>
    </location>
</feature>
<name>A0ABS9T143_9ACTN</name>
<keyword evidence="3" id="KW-1185">Reference proteome</keyword>
<keyword evidence="1" id="KW-0472">Membrane</keyword>
<organism evidence="2 3">
    <name type="scientific">Streptomyces marispadix</name>
    <dbReference type="NCBI Taxonomy" id="2922868"/>
    <lineage>
        <taxon>Bacteria</taxon>
        <taxon>Bacillati</taxon>
        <taxon>Actinomycetota</taxon>
        <taxon>Actinomycetes</taxon>
        <taxon>Kitasatosporales</taxon>
        <taxon>Streptomycetaceae</taxon>
        <taxon>Streptomyces</taxon>
    </lineage>
</organism>
<protein>
    <recommendedName>
        <fullName evidence="4">Lipoprotein</fullName>
    </recommendedName>
</protein>
<evidence type="ECO:0000313" key="2">
    <source>
        <dbReference type="EMBL" id="MCH6162237.1"/>
    </source>
</evidence>
<dbReference type="Proteomes" id="UP001166784">
    <property type="component" value="Unassembled WGS sequence"/>
</dbReference>
<keyword evidence="1" id="KW-0812">Transmembrane</keyword>
<evidence type="ECO:0008006" key="4">
    <source>
        <dbReference type="Google" id="ProtNLM"/>
    </source>
</evidence>
<proteinExistence type="predicted"/>
<dbReference type="EMBL" id="JAKWJU010000002">
    <property type="protein sequence ID" value="MCH6162237.1"/>
    <property type="molecule type" value="Genomic_DNA"/>
</dbReference>
<evidence type="ECO:0000256" key="1">
    <source>
        <dbReference type="SAM" id="Phobius"/>
    </source>
</evidence>
<reference evidence="2" key="1">
    <citation type="submission" date="2022-03" db="EMBL/GenBank/DDBJ databases">
        <authorList>
            <person name="Santos J.D.N."/>
            <person name="Kallscheuer N."/>
            <person name="Jogler C."/>
            <person name="Lage O.M."/>
        </authorList>
    </citation>
    <scope>NUCLEOTIDE SEQUENCE</scope>
    <source>
        <strain evidence="2">M600PL45_2</strain>
    </source>
</reference>
<comment type="caution">
    <text evidence="2">The sequence shown here is derived from an EMBL/GenBank/DDBJ whole genome shotgun (WGS) entry which is preliminary data.</text>
</comment>
<feature type="transmembrane region" description="Helical" evidence="1">
    <location>
        <begin position="46"/>
        <end position="65"/>
    </location>
</feature>
<keyword evidence="1" id="KW-1133">Transmembrane helix</keyword>
<dbReference type="RefSeq" id="WP_241061083.1">
    <property type="nucleotide sequence ID" value="NZ_JAKWJU010000002.1"/>
</dbReference>
<sequence>MSGSERRSGGGPMEWSGSVAAPWMLVSGGLLAVAFLVLASLFSDRVLVFLGALAGAVALLAVGSVRVSVTGQDVTVRSVVVPPLRRRIPLSKVTEAFARSARPMELGGWGYRWLPKRSAVSLRAGDALWLRLVGGREFVITVDDAERAARAVNGNLSARPPGA</sequence>
<gene>
    <name evidence="2" type="ORF">MMA15_18155</name>
</gene>
<evidence type="ECO:0000313" key="3">
    <source>
        <dbReference type="Proteomes" id="UP001166784"/>
    </source>
</evidence>
<reference evidence="2" key="2">
    <citation type="journal article" date="2023" name="Int. J. Syst. Evol. Microbiol.">
        <title>Streptomyces marispadix sp. nov., isolated from marine beach sediment of the Northern Coast of Portugal.</title>
        <authorList>
            <person name="dos Santos J.D.N."/>
            <person name="Vitorino I.R."/>
            <person name="Kallscheuer N."/>
            <person name="Srivastava A."/>
            <person name="Krautwurst S."/>
            <person name="Marz M."/>
            <person name="Jogler C."/>
            <person name="Lobo Da Cunha A."/>
            <person name="Catita J."/>
            <person name="Goncalves H."/>
            <person name="Gonzalez I."/>
            <person name="Reyes F."/>
            <person name="Lage O.M."/>
        </authorList>
    </citation>
    <scope>NUCLEOTIDE SEQUENCE</scope>
    <source>
        <strain evidence="2">M600PL45_2</strain>
    </source>
</reference>